<dbReference type="InterPro" id="IPR012337">
    <property type="entry name" value="RNaseH-like_sf"/>
</dbReference>
<dbReference type="InterPro" id="IPR051181">
    <property type="entry name" value="CAF1_poly(A)_ribonucleases"/>
</dbReference>
<comment type="similarity">
    <text evidence="1">Belongs to the CAF1 family.</text>
</comment>
<evidence type="ECO:0000256" key="6">
    <source>
        <dbReference type="SAM" id="MobiDB-lite"/>
    </source>
</evidence>
<dbReference type="AlphaFoldDB" id="A0A152A6K6"/>
<dbReference type="GO" id="GO:0008270">
    <property type="term" value="F:zinc ion binding"/>
    <property type="evidence" value="ECO:0007669"/>
    <property type="project" value="UniProtKB-KW"/>
</dbReference>
<dbReference type="Gene3D" id="6.10.250.3220">
    <property type="match status" value="1"/>
</dbReference>
<name>A0A152A6K6_TIELA</name>
<comment type="caution">
    <text evidence="8">The sequence shown here is derived from an EMBL/GenBank/DDBJ whole genome shotgun (WGS) entry which is preliminary data.</text>
</comment>
<feature type="domain" description="C3H1-type" evidence="7">
    <location>
        <begin position="278"/>
        <end position="306"/>
    </location>
</feature>
<evidence type="ECO:0000313" key="8">
    <source>
        <dbReference type="EMBL" id="KYR01849.1"/>
    </source>
</evidence>
<dbReference type="InterPro" id="IPR036397">
    <property type="entry name" value="RNaseH_sf"/>
</dbReference>
<keyword evidence="4 5" id="KW-0862">Zinc</keyword>
<dbReference type="PANTHER" id="PTHR15092:SF37">
    <property type="entry name" value="TARGET OF EGR1 PROTEIN 1"/>
    <property type="match status" value="1"/>
</dbReference>
<evidence type="ECO:0000313" key="9">
    <source>
        <dbReference type="Proteomes" id="UP000076078"/>
    </source>
</evidence>
<dbReference type="FunCoup" id="A0A152A6K6">
    <property type="interactions" value="214"/>
</dbReference>
<feature type="zinc finger region" description="C3H1-type" evidence="5">
    <location>
        <begin position="278"/>
        <end position="306"/>
    </location>
</feature>
<dbReference type="InterPro" id="IPR000571">
    <property type="entry name" value="Znf_CCCH"/>
</dbReference>
<dbReference type="PANTHER" id="PTHR15092">
    <property type="entry name" value="POLY A -SPECIFIC RIBONUCLEASE/TARGET OF EGR1, MEMBER 1"/>
    <property type="match status" value="1"/>
</dbReference>
<evidence type="ECO:0000256" key="1">
    <source>
        <dbReference type="ARBA" id="ARBA00008372"/>
    </source>
</evidence>
<dbReference type="PROSITE" id="PS50103">
    <property type="entry name" value="ZF_C3H1"/>
    <property type="match status" value="1"/>
</dbReference>
<keyword evidence="2 5" id="KW-0479">Metal-binding</keyword>
<dbReference type="EMBL" id="LODT01000006">
    <property type="protein sequence ID" value="KYR01849.1"/>
    <property type="molecule type" value="Genomic_DNA"/>
</dbReference>
<evidence type="ECO:0000256" key="3">
    <source>
        <dbReference type="ARBA" id="ARBA00022771"/>
    </source>
</evidence>
<keyword evidence="9" id="KW-1185">Reference proteome</keyword>
<reference evidence="8 9" key="1">
    <citation type="submission" date="2015-12" db="EMBL/GenBank/DDBJ databases">
        <title>Dictyostelia acquired genes for synthesis and detection of signals that induce cell-type specialization by lateral gene transfer from prokaryotes.</title>
        <authorList>
            <person name="Gloeckner G."/>
            <person name="Schaap P."/>
        </authorList>
    </citation>
    <scope>NUCLEOTIDE SEQUENCE [LARGE SCALE GENOMIC DNA]</scope>
    <source>
        <strain evidence="8 9">TK</strain>
    </source>
</reference>
<dbReference type="SUPFAM" id="SSF90229">
    <property type="entry name" value="CCCH zinc finger"/>
    <property type="match status" value="1"/>
</dbReference>
<evidence type="ECO:0000259" key="7">
    <source>
        <dbReference type="PROSITE" id="PS50103"/>
    </source>
</evidence>
<dbReference type="OMA" id="RCCMPPT"/>
<evidence type="ECO:0000256" key="5">
    <source>
        <dbReference type="PROSITE-ProRule" id="PRU00723"/>
    </source>
</evidence>
<evidence type="ECO:0000256" key="2">
    <source>
        <dbReference type="ARBA" id="ARBA00022723"/>
    </source>
</evidence>
<evidence type="ECO:0000256" key="4">
    <source>
        <dbReference type="ARBA" id="ARBA00022833"/>
    </source>
</evidence>
<dbReference type="GO" id="GO:0000175">
    <property type="term" value="F:3'-5'-RNA exonuclease activity"/>
    <property type="evidence" value="ECO:0007669"/>
    <property type="project" value="TreeGrafter"/>
</dbReference>
<dbReference type="GO" id="GO:0015030">
    <property type="term" value="C:Cajal body"/>
    <property type="evidence" value="ECO:0007669"/>
    <property type="project" value="TreeGrafter"/>
</dbReference>
<dbReference type="Gene3D" id="3.30.420.10">
    <property type="entry name" value="Ribonuclease H-like superfamily/Ribonuclease H"/>
    <property type="match status" value="2"/>
</dbReference>
<dbReference type="GO" id="GO:0017069">
    <property type="term" value="F:snRNA binding"/>
    <property type="evidence" value="ECO:0007669"/>
    <property type="project" value="TreeGrafter"/>
</dbReference>
<proteinExistence type="inferred from homology"/>
<dbReference type="InterPro" id="IPR006941">
    <property type="entry name" value="RNase_CAF1"/>
</dbReference>
<dbReference type="Proteomes" id="UP000076078">
    <property type="component" value="Unassembled WGS sequence"/>
</dbReference>
<organism evidence="8 9">
    <name type="scientific">Tieghemostelium lacteum</name>
    <name type="common">Slime mold</name>
    <name type="synonym">Dictyostelium lacteum</name>
    <dbReference type="NCBI Taxonomy" id="361077"/>
    <lineage>
        <taxon>Eukaryota</taxon>
        <taxon>Amoebozoa</taxon>
        <taxon>Evosea</taxon>
        <taxon>Eumycetozoa</taxon>
        <taxon>Dictyostelia</taxon>
        <taxon>Dictyosteliales</taxon>
        <taxon>Raperosteliaceae</taxon>
        <taxon>Tieghemostelium</taxon>
    </lineage>
</organism>
<keyword evidence="3 5" id="KW-0863">Zinc-finger</keyword>
<accession>A0A152A6K6</accession>
<dbReference type="OrthoDB" id="414075at2759"/>
<dbReference type="STRING" id="361077.A0A152A6K6"/>
<sequence length="470" mass="54927">MNEKDRNFIKRINNSNFNEEIEHFKNDLKNATFLSLDTEFSGIGFSNIRQNDISERYVAMLKVLRNRSLYELGVAIYTQLDEDDSSDKNEYSTSSRKRKLNLTRRYEIKIYNFVLLNSFDHTISPHSMTFLAQHGFDFNELFLHGIPFNVKKHDEAPPTSPYKIIIDSLSKCNVPVIVHNGILDLLFIFQTFIAELPDQLTDFISILLKYFPKVFDTKYISEYCDNPETRSFLPYLFSKYERHNFQRIQNEKSHISCEIKGYSIPFINITHSLYKPWENNVKLCSDFSNHGYCKLGMQCKNSHDITLILDQEEHKRNKVRERKRIKLQQKELQQEEEKTKDDIGVTIDNNENQKDKDSDSEIEESEEISNNNNNSNVINQVAKFGNYNIHSAGFDAAMTGFVFCYFHMTVPDLANLDQSKFLNRIYLSGKNTSLYLQATKYPTTNTSTTTPSSFNSLITSTYHKKKWNIK</sequence>
<dbReference type="Pfam" id="PF04857">
    <property type="entry name" value="CAF1"/>
    <property type="match status" value="2"/>
</dbReference>
<dbReference type="GO" id="GO:0034472">
    <property type="term" value="P:snRNA 3'-end processing"/>
    <property type="evidence" value="ECO:0007669"/>
    <property type="project" value="TreeGrafter"/>
</dbReference>
<gene>
    <name evidence="8" type="ORF">DLAC_01866</name>
</gene>
<dbReference type="InParanoid" id="A0A152A6K6"/>
<dbReference type="InterPro" id="IPR036855">
    <property type="entry name" value="Znf_CCCH_sf"/>
</dbReference>
<dbReference type="SUPFAM" id="SSF53098">
    <property type="entry name" value="Ribonuclease H-like"/>
    <property type="match status" value="1"/>
</dbReference>
<feature type="compositionally biased region" description="Basic and acidic residues" evidence="6">
    <location>
        <begin position="330"/>
        <end position="343"/>
    </location>
</feature>
<protein>
    <recommendedName>
        <fullName evidence="7">C3H1-type domain-containing protein</fullName>
    </recommendedName>
</protein>
<feature type="region of interest" description="Disordered" evidence="6">
    <location>
        <begin position="330"/>
        <end position="373"/>
    </location>
</feature>